<comment type="caution">
    <text evidence="1">The sequence shown here is derived from an EMBL/GenBank/DDBJ whole genome shotgun (WGS) entry which is preliminary data.</text>
</comment>
<proteinExistence type="predicted"/>
<accession>A0A4Y2FNV0</accession>
<evidence type="ECO:0000313" key="2">
    <source>
        <dbReference type="Proteomes" id="UP000499080"/>
    </source>
</evidence>
<protein>
    <submittedName>
        <fullName evidence="1">Uncharacterized protein</fullName>
    </submittedName>
</protein>
<keyword evidence="2" id="KW-1185">Reference proteome</keyword>
<dbReference type="AlphaFoldDB" id="A0A4Y2FNV0"/>
<evidence type="ECO:0000313" key="1">
    <source>
        <dbReference type="EMBL" id="GBM42853.1"/>
    </source>
</evidence>
<organism evidence="1 2">
    <name type="scientific">Araneus ventricosus</name>
    <name type="common">Orbweaver spider</name>
    <name type="synonym">Epeira ventricosa</name>
    <dbReference type="NCBI Taxonomy" id="182803"/>
    <lineage>
        <taxon>Eukaryota</taxon>
        <taxon>Metazoa</taxon>
        <taxon>Ecdysozoa</taxon>
        <taxon>Arthropoda</taxon>
        <taxon>Chelicerata</taxon>
        <taxon>Arachnida</taxon>
        <taxon>Araneae</taxon>
        <taxon>Araneomorphae</taxon>
        <taxon>Entelegynae</taxon>
        <taxon>Araneoidea</taxon>
        <taxon>Araneidae</taxon>
        <taxon>Araneus</taxon>
    </lineage>
</organism>
<gene>
    <name evidence="1" type="ORF">AVEN_161611_1</name>
</gene>
<reference evidence="1 2" key="1">
    <citation type="journal article" date="2019" name="Sci. Rep.">
        <title>Orb-weaving spider Araneus ventricosus genome elucidates the spidroin gene catalogue.</title>
        <authorList>
            <person name="Kono N."/>
            <person name="Nakamura H."/>
            <person name="Ohtoshi R."/>
            <person name="Moran D.A.P."/>
            <person name="Shinohara A."/>
            <person name="Yoshida Y."/>
            <person name="Fujiwara M."/>
            <person name="Mori M."/>
            <person name="Tomita M."/>
            <person name="Arakawa K."/>
        </authorList>
    </citation>
    <scope>NUCLEOTIDE SEQUENCE [LARGE SCALE GENOMIC DNA]</scope>
</reference>
<dbReference type="Proteomes" id="UP000499080">
    <property type="component" value="Unassembled WGS sequence"/>
</dbReference>
<sequence length="94" mass="11062">MLRLLFHVVSLPDVSHFNATHCRLRLAWEQEHTVDTQQWSRCDAFPDESRFNGSLPDLLHGERQVPLPLKRILNTRCGWGRDGSFGRRNYLFQN</sequence>
<name>A0A4Y2FNV0_ARAVE</name>
<dbReference type="EMBL" id="BGPR01001007">
    <property type="protein sequence ID" value="GBM42853.1"/>
    <property type="molecule type" value="Genomic_DNA"/>
</dbReference>